<evidence type="ECO:0000256" key="1">
    <source>
        <dbReference type="ARBA" id="ARBA00022801"/>
    </source>
</evidence>
<accession>A0A7C3GL06</accession>
<keyword evidence="1 4" id="KW-0378">Hydrolase</keyword>
<dbReference type="Gene3D" id="3.90.245.10">
    <property type="entry name" value="Ribonucleoside hydrolase-like"/>
    <property type="match status" value="1"/>
</dbReference>
<feature type="domain" description="Inosine/uridine-preferring nucleoside hydrolase" evidence="3">
    <location>
        <begin position="2"/>
        <end position="285"/>
    </location>
</feature>
<dbReference type="Proteomes" id="UP000886042">
    <property type="component" value="Unassembled WGS sequence"/>
</dbReference>
<reference evidence="4" key="1">
    <citation type="journal article" date="2020" name="mSystems">
        <title>Genome- and Community-Level Interaction Insights into Carbon Utilization and Element Cycling Functions of Hydrothermarchaeota in Hydrothermal Sediment.</title>
        <authorList>
            <person name="Zhou Z."/>
            <person name="Liu Y."/>
            <person name="Xu W."/>
            <person name="Pan J."/>
            <person name="Luo Z.H."/>
            <person name="Li M."/>
        </authorList>
    </citation>
    <scope>NUCLEOTIDE SEQUENCE [LARGE SCALE GENOMIC DNA]</scope>
    <source>
        <strain evidence="4">HyVt-489</strain>
    </source>
</reference>
<dbReference type="AlphaFoldDB" id="A0A7C3GL06"/>
<evidence type="ECO:0000259" key="3">
    <source>
        <dbReference type="Pfam" id="PF01156"/>
    </source>
</evidence>
<dbReference type="PANTHER" id="PTHR12304">
    <property type="entry name" value="INOSINE-URIDINE PREFERRING NUCLEOSIDE HYDROLASE"/>
    <property type="match status" value="1"/>
</dbReference>
<dbReference type="GO" id="GO:0005829">
    <property type="term" value="C:cytosol"/>
    <property type="evidence" value="ECO:0007669"/>
    <property type="project" value="TreeGrafter"/>
</dbReference>
<dbReference type="SUPFAM" id="SSF53590">
    <property type="entry name" value="Nucleoside hydrolase"/>
    <property type="match status" value="1"/>
</dbReference>
<dbReference type="GO" id="GO:0008477">
    <property type="term" value="F:purine nucleosidase activity"/>
    <property type="evidence" value="ECO:0007669"/>
    <property type="project" value="TreeGrafter"/>
</dbReference>
<organism evidence="4">
    <name type="scientific">Hellea balneolensis</name>
    <dbReference type="NCBI Taxonomy" id="287478"/>
    <lineage>
        <taxon>Bacteria</taxon>
        <taxon>Pseudomonadati</taxon>
        <taxon>Pseudomonadota</taxon>
        <taxon>Alphaproteobacteria</taxon>
        <taxon>Maricaulales</taxon>
        <taxon>Robiginitomaculaceae</taxon>
        <taxon>Hellea</taxon>
    </lineage>
</organism>
<dbReference type="InterPro" id="IPR036452">
    <property type="entry name" value="Ribo_hydro-like"/>
</dbReference>
<name>A0A7C3GL06_9PROT</name>
<gene>
    <name evidence="4" type="ORF">ENJ46_02245</name>
</gene>
<dbReference type="InterPro" id="IPR001910">
    <property type="entry name" value="Inosine/uridine_hydrolase_dom"/>
</dbReference>
<evidence type="ECO:0000313" key="4">
    <source>
        <dbReference type="EMBL" id="HFB54718.1"/>
    </source>
</evidence>
<proteinExistence type="predicted"/>
<dbReference type="PANTHER" id="PTHR12304:SF4">
    <property type="entry name" value="URIDINE NUCLEOSIDASE"/>
    <property type="match status" value="1"/>
</dbReference>
<dbReference type="Pfam" id="PF01156">
    <property type="entry name" value="IU_nuc_hydro"/>
    <property type="match status" value="1"/>
</dbReference>
<keyword evidence="2" id="KW-0326">Glycosidase</keyword>
<protein>
    <submittedName>
        <fullName evidence="4">Nucleoside hydrolase</fullName>
    </submittedName>
</protein>
<dbReference type="GO" id="GO:0006152">
    <property type="term" value="P:purine nucleoside catabolic process"/>
    <property type="evidence" value="ECO:0007669"/>
    <property type="project" value="TreeGrafter"/>
</dbReference>
<evidence type="ECO:0000256" key="2">
    <source>
        <dbReference type="ARBA" id="ARBA00023295"/>
    </source>
</evidence>
<dbReference type="EMBL" id="DRMN01000150">
    <property type="protein sequence ID" value="HFB54718.1"/>
    <property type="molecule type" value="Genomic_DNA"/>
</dbReference>
<dbReference type="CDD" id="cd02651">
    <property type="entry name" value="nuc_hydro_IU_UC_XIUA"/>
    <property type="match status" value="1"/>
</dbReference>
<comment type="caution">
    <text evidence="4">The sequence shown here is derived from an EMBL/GenBank/DDBJ whole genome shotgun (WGS) entry which is preliminary data.</text>
</comment>
<sequence>MLMLALAHRDVLDIVGITTVAGNVGVEKTARNARIICEMCGATDISVFAGCAAPLEHTLATAAEVHGAEGLNGVDIYEPAMPLQDIHAVDFMSQSLHAAAPASITIVITGPMTNLATVLEKDPALVTKIKEIIVMGGARTEGGNITPSAEYNIYADPHAAAIIYASGVRTVTIGLDVTHRVLSTPTRLAPLKAIGSKVADAAYSILGPHSFYDQDIYFTDGAPLHDPCTIAYVLKPELFTLRDVNISVETSSPLTRGHTAIDYWHRTNRPKNALWADDIDVEGVYALLSESLKVYAPCV</sequence>
<dbReference type="InterPro" id="IPR023186">
    <property type="entry name" value="IUNH"/>
</dbReference>